<dbReference type="EMBL" id="VXIT01000009">
    <property type="protein sequence ID" value="KAA6410473.1"/>
    <property type="molecule type" value="Genomic_DNA"/>
</dbReference>
<reference evidence="2 3" key="1">
    <citation type="submission" date="2019-09" db="EMBL/GenBank/DDBJ databases">
        <title>The hologenome of the rock-dwelling lichen Lasallia pustulata.</title>
        <authorList>
            <person name="Greshake Tzovaras B."/>
            <person name="Segers F."/>
            <person name="Bicker A."/>
            <person name="Dal Grande F."/>
            <person name="Otte J."/>
            <person name="Hankeln T."/>
            <person name="Schmitt I."/>
            <person name="Ebersberger I."/>
        </authorList>
    </citation>
    <scope>NUCLEOTIDE SEQUENCE [LARGE SCALE GENOMIC DNA]</scope>
    <source>
        <strain evidence="2">A1-1</strain>
    </source>
</reference>
<proteinExistence type="predicted"/>
<name>A0A5M8PNB5_9LECA</name>
<feature type="compositionally biased region" description="Polar residues" evidence="1">
    <location>
        <begin position="44"/>
        <end position="55"/>
    </location>
</feature>
<gene>
    <name evidence="2" type="ORF">FRX48_05895</name>
</gene>
<protein>
    <submittedName>
        <fullName evidence="2">Uncharacterized protein</fullName>
    </submittedName>
</protein>
<dbReference type="Proteomes" id="UP000324767">
    <property type="component" value="Unassembled WGS sequence"/>
</dbReference>
<sequence length="76" mass="8419">MTSRQSPSQPVGSSATENRLLCCSSLSRRQQSSSIHLQEHRTSKVQSARKSSCANQPRIRLTHKALAQTKDNVTLI</sequence>
<feature type="region of interest" description="Disordered" evidence="1">
    <location>
        <begin position="27"/>
        <end position="57"/>
    </location>
</feature>
<organism evidence="2 3">
    <name type="scientific">Lasallia pustulata</name>
    <dbReference type="NCBI Taxonomy" id="136370"/>
    <lineage>
        <taxon>Eukaryota</taxon>
        <taxon>Fungi</taxon>
        <taxon>Dikarya</taxon>
        <taxon>Ascomycota</taxon>
        <taxon>Pezizomycotina</taxon>
        <taxon>Lecanoromycetes</taxon>
        <taxon>OSLEUM clade</taxon>
        <taxon>Umbilicariomycetidae</taxon>
        <taxon>Umbilicariales</taxon>
        <taxon>Umbilicariaceae</taxon>
        <taxon>Lasallia</taxon>
    </lineage>
</organism>
<accession>A0A5M8PNB5</accession>
<evidence type="ECO:0000313" key="3">
    <source>
        <dbReference type="Proteomes" id="UP000324767"/>
    </source>
</evidence>
<evidence type="ECO:0000256" key="1">
    <source>
        <dbReference type="SAM" id="MobiDB-lite"/>
    </source>
</evidence>
<evidence type="ECO:0000313" key="2">
    <source>
        <dbReference type="EMBL" id="KAA6410473.1"/>
    </source>
</evidence>
<dbReference type="AlphaFoldDB" id="A0A5M8PNB5"/>
<comment type="caution">
    <text evidence="2">The sequence shown here is derived from an EMBL/GenBank/DDBJ whole genome shotgun (WGS) entry which is preliminary data.</text>
</comment>